<dbReference type="FunFam" id="3.90.950.10:FF:000003">
    <property type="entry name" value="Inosine triphosphate pyrophosphatase"/>
    <property type="match status" value="1"/>
</dbReference>
<dbReference type="EMBL" id="ML996688">
    <property type="protein sequence ID" value="KAF2404475.1"/>
    <property type="molecule type" value="Genomic_DNA"/>
</dbReference>
<feature type="binding site" evidence="13">
    <location>
        <begin position="66"/>
        <end position="67"/>
    </location>
    <ligand>
        <name>ITP</name>
        <dbReference type="ChEBI" id="CHEBI:61402"/>
    </ligand>
</feature>
<keyword evidence="5 13" id="KW-0378">Hydrolase</keyword>
<dbReference type="GO" id="GO:0005634">
    <property type="term" value="C:nucleus"/>
    <property type="evidence" value="ECO:0007669"/>
    <property type="project" value="UniProtKB-SubCell"/>
</dbReference>
<dbReference type="EC" id="3.6.1.66" evidence="13"/>
<evidence type="ECO:0000256" key="5">
    <source>
        <dbReference type="ARBA" id="ARBA00022801"/>
    </source>
</evidence>
<feature type="binding site" evidence="13">
    <location>
        <begin position="142"/>
        <end position="145"/>
    </location>
    <ligand>
        <name>ITP</name>
        <dbReference type="ChEBI" id="CHEBI:61402"/>
    </ligand>
</feature>
<dbReference type="InterPro" id="IPR029001">
    <property type="entry name" value="ITPase-like_fam"/>
</dbReference>
<dbReference type="CDD" id="cd00515">
    <property type="entry name" value="HAM1"/>
    <property type="match status" value="1"/>
</dbReference>
<evidence type="ECO:0000256" key="1">
    <source>
        <dbReference type="ARBA" id="ARBA00008023"/>
    </source>
</evidence>
<evidence type="ECO:0000313" key="16">
    <source>
        <dbReference type="Proteomes" id="UP000799640"/>
    </source>
</evidence>
<evidence type="ECO:0000256" key="3">
    <source>
        <dbReference type="ARBA" id="ARBA00022723"/>
    </source>
</evidence>
<evidence type="ECO:0000256" key="13">
    <source>
        <dbReference type="HAMAP-Rule" id="MF_03148"/>
    </source>
</evidence>
<evidence type="ECO:0000256" key="14">
    <source>
        <dbReference type="RuleBase" id="RU003781"/>
    </source>
</evidence>
<evidence type="ECO:0000256" key="2">
    <source>
        <dbReference type="ARBA" id="ARBA00022490"/>
    </source>
</evidence>
<dbReference type="OrthoDB" id="6288734at2759"/>
<feature type="binding site" evidence="13">
    <location>
        <position position="38"/>
    </location>
    <ligand>
        <name>Mg(2+)</name>
        <dbReference type="ChEBI" id="CHEBI:18420"/>
    </ligand>
</feature>
<feature type="binding site" evidence="13">
    <location>
        <position position="163"/>
    </location>
    <ligand>
        <name>ITP</name>
        <dbReference type="ChEBI" id="CHEBI:61402"/>
    </ligand>
</feature>
<dbReference type="SUPFAM" id="SSF52972">
    <property type="entry name" value="ITPase-like"/>
    <property type="match status" value="1"/>
</dbReference>
<keyword evidence="16" id="KW-1185">Reference proteome</keyword>
<keyword evidence="8 13" id="KW-0464">Manganese</keyword>
<feature type="binding site" evidence="13">
    <location>
        <begin position="168"/>
        <end position="169"/>
    </location>
    <ligand>
        <name>ITP</name>
        <dbReference type="ChEBI" id="CHEBI:61402"/>
    </ligand>
</feature>
<name>A0A6G1I909_9PEZI</name>
<dbReference type="GO" id="GO:0035870">
    <property type="term" value="F:dITP diphosphatase activity"/>
    <property type="evidence" value="ECO:0007669"/>
    <property type="project" value="UniProtKB-UniRule"/>
</dbReference>
<dbReference type="Proteomes" id="UP000799640">
    <property type="component" value="Unassembled WGS sequence"/>
</dbReference>
<comment type="function">
    <text evidence="9">Pyrophosphatase that hydrolyzes the non-canonical purine nucleotides inosine triphosphate (ITP), deoxyinosine triphosphate (dITP) as well as 2'-deoxy-N-6-hydroxylaminopurine triphosphate (dHAPTP) and xanthosine 5'-triphosphate (XTP) to their respective monophosphate derivatives. The enzyme does not distinguish between the deoxy- and ribose forms. Probably excludes non-canonical purines from RNA and DNA precursor pools, thus preventing their incorporation into RNA and DNA and avoiding chromosomal lesions.</text>
</comment>
<dbReference type="PANTHER" id="PTHR11067:SF9">
    <property type="entry name" value="INOSINE TRIPHOSPHATE PYROPHOSPHATASE"/>
    <property type="match status" value="1"/>
</dbReference>
<feature type="binding site" evidence="13">
    <location>
        <position position="66"/>
    </location>
    <ligand>
        <name>Mg(2+)</name>
        <dbReference type="ChEBI" id="CHEBI:18420"/>
    </ligand>
</feature>
<reference evidence="15" key="1">
    <citation type="journal article" date="2020" name="Stud. Mycol.">
        <title>101 Dothideomycetes genomes: a test case for predicting lifestyles and emergence of pathogens.</title>
        <authorList>
            <person name="Haridas S."/>
            <person name="Albert R."/>
            <person name="Binder M."/>
            <person name="Bloem J."/>
            <person name="Labutti K."/>
            <person name="Salamov A."/>
            <person name="Andreopoulos B."/>
            <person name="Baker S."/>
            <person name="Barry K."/>
            <person name="Bills G."/>
            <person name="Bluhm B."/>
            <person name="Cannon C."/>
            <person name="Castanera R."/>
            <person name="Culley D."/>
            <person name="Daum C."/>
            <person name="Ezra D."/>
            <person name="Gonzalez J."/>
            <person name="Henrissat B."/>
            <person name="Kuo A."/>
            <person name="Liang C."/>
            <person name="Lipzen A."/>
            <person name="Lutzoni F."/>
            <person name="Magnuson J."/>
            <person name="Mondo S."/>
            <person name="Nolan M."/>
            <person name="Ohm R."/>
            <person name="Pangilinan J."/>
            <person name="Park H.-J."/>
            <person name="Ramirez L."/>
            <person name="Alfaro M."/>
            <person name="Sun H."/>
            <person name="Tritt A."/>
            <person name="Yoshinaga Y."/>
            <person name="Zwiers L.-H."/>
            <person name="Turgeon B."/>
            <person name="Goodwin S."/>
            <person name="Spatafora J."/>
            <person name="Crous P."/>
            <person name="Grigoriev I."/>
        </authorList>
    </citation>
    <scope>NUCLEOTIDE SEQUENCE</scope>
    <source>
        <strain evidence="15">CBS 262.69</strain>
    </source>
</reference>
<dbReference type="HAMAP" id="MF_03148">
    <property type="entry name" value="HAM1_NTPase"/>
    <property type="match status" value="1"/>
</dbReference>
<comment type="catalytic activity">
    <reaction evidence="13">
        <text>XTP + H2O = XMP + diphosphate + H(+)</text>
        <dbReference type="Rhea" id="RHEA:28610"/>
        <dbReference type="ChEBI" id="CHEBI:15377"/>
        <dbReference type="ChEBI" id="CHEBI:15378"/>
        <dbReference type="ChEBI" id="CHEBI:33019"/>
        <dbReference type="ChEBI" id="CHEBI:57464"/>
        <dbReference type="ChEBI" id="CHEBI:61314"/>
        <dbReference type="EC" id="3.6.1.66"/>
    </reaction>
</comment>
<keyword evidence="4 13" id="KW-0547">Nucleotide-binding</keyword>
<comment type="similarity">
    <text evidence="1 13 14">Belongs to the HAM1 NTPase family.</text>
</comment>
<comment type="subunit">
    <text evidence="13">Homodimer.</text>
</comment>
<organism evidence="15 16">
    <name type="scientific">Trichodelitschia bisporula</name>
    <dbReference type="NCBI Taxonomy" id="703511"/>
    <lineage>
        <taxon>Eukaryota</taxon>
        <taxon>Fungi</taxon>
        <taxon>Dikarya</taxon>
        <taxon>Ascomycota</taxon>
        <taxon>Pezizomycotina</taxon>
        <taxon>Dothideomycetes</taxon>
        <taxon>Dothideomycetes incertae sedis</taxon>
        <taxon>Phaeotrichales</taxon>
        <taxon>Phaeotrichaceae</taxon>
        <taxon>Trichodelitschia</taxon>
    </lineage>
</organism>
<evidence type="ECO:0000256" key="12">
    <source>
        <dbReference type="ARBA" id="ARBA00093271"/>
    </source>
</evidence>
<comment type="cofactor">
    <cofactor evidence="13">
        <name>Mg(2+)</name>
        <dbReference type="ChEBI" id="CHEBI:18420"/>
    </cofactor>
    <cofactor evidence="13">
        <name>Mn(2+)</name>
        <dbReference type="ChEBI" id="CHEBI:29035"/>
    </cofactor>
    <text evidence="13">Binds 1 divalent metal cation per subunit; can use either Mg(2+) or Mn(2+).</text>
</comment>
<feature type="binding site" evidence="13">
    <location>
        <position position="50"/>
    </location>
    <ligand>
        <name>ITP</name>
        <dbReference type="ChEBI" id="CHEBI:61402"/>
    </ligand>
</feature>
<proteinExistence type="inferred from homology"/>
<dbReference type="AlphaFoldDB" id="A0A6G1I909"/>
<accession>A0A6G1I909</accession>
<evidence type="ECO:0000256" key="11">
    <source>
        <dbReference type="ARBA" id="ARBA00093255"/>
    </source>
</evidence>
<dbReference type="GO" id="GO:0009117">
    <property type="term" value="P:nucleotide metabolic process"/>
    <property type="evidence" value="ECO:0007669"/>
    <property type="project" value="UniProtKB-KW"/>
</dbReference>
<comment type="catalytic activity">
    <reaction evidence="12">
        <text>N(6)-hydroxy-dATP + H2O = N(6)-hydroxy-dAMP + diphosphate + H(+)</text>
        <dbReference type="Rhea" id="RHEA:83971"/>
        <dbReference type="ChEBI" id="CHEBI:15377"/>
        <dbReference type="ChEBI" id="CHEBI:15378"/>
        <dbReference type="ChEBI" id="CHEBI:33019"/>
        <dbReference type="ChEBI" id="CHEBI:233529"/>
        <dbReference type="ChEBI" id="CHEBI:233530"/>
    </reaction>
    <physiologicalReaction direction="left-to-right" evidence="12">
        <dbReference type="Rhea" id="RHEA:83972"/>
    </physiologicalReaction>
</comment>
<comment type="catalytic activity">
    <reaction evidence="11">
        <text>dITP + H2O = dIMP + diphosphate + H(+)</text>
        <dbReference type="Rhea" id="RHEA:28342"/>
        <dbReference type="ChEBI" id="CHEBI:15377"/>
        <dbReference type="ChEBI" id="CHEBI:15378"/>
        <dbReference type="ChEBI" id="CHEBI:33019"/>
        <dbReference type="ChEBI" id="CHEBI:61194"/>
        <dbReference type="ChEBI" id="CHEBI:61382"/>
        <dbReference type="EC" id="3.6.1.66"/>
    </reaction>
    <physiologicalReaction direction="left-to-right" evidence="11">
        <dbReference type="Rhea" id="RHEA:28343"/>
    </physiologicalReaction>
</comment>
<dbReference type="InterPro" id="IPR027502">
    <property type="entry name" value="ITPase"/>
</dbReference>
<dbReference type="InterPro" id="IPR002637">
    <property type="entry name" value="RdgB/HAM1"/>
</dbReference>
<dbReference type="PANTHER" id="PTHR11067">
    <property type="entry name" value="INOSINE TRIPHOSPHATE PYROPHOSPHATASE/HAM1 PROTEIN"/>
    <property type="match status" value="1"/>
</dbReference>
<comment type="subcellular location">
    <subcellularLocation>
        <location evidence="13">Cytoplasm</location>
    </subcellularLocation>
    <subcellularLocation>
        <location evidence="13">Nucleus</location>
    </subcellularLocation>
</comment>
<evidence type="ECO:0000256" key="8">
    <source>
        <dbReference type="ARBA" id="ARBA00023211"/>
    </source>
</evidence>
<comment type="catalytic activity">
    <reaction evidence="10">
        <text>ITP + H2O = IMP + diphosphate + H(+)</text>
        <dbReference type="Rhea" id="RHEA:29399"/>
        <dbReference type="ChEBI" id="CHEBI:15377"/>
        <dbReference type="ChEBI" id="CHEBI:15378"/>
        <dbReference type="ChEBI" id="CHEBI:33019"/>
        <dbReference type="ChEBI" id="CHEBI:58053"/>
        <dbReference type="ChEBI" id="CHEBI:61402"/>
        <dbReference type="EC" id="3.6.1.66"/>
    </reaction>
    <physiologicalReaction direction="left-to-right" evidence="10">
        <dbReference type="Rhea" id="RHEA:29400"/>
    </physiologicalReaction>
</comment>
<evidence type="ECO:0000256" key="7">
    <source>
        <dbReference type="ARBA" id="ARBA00023080"/>
    </source>
</evidence>
<dbReference type="GO" id="GO:0009204">
    <property type="term" value="P:deoxyribonucleoside triphosphate catabolic process"/>
    <property type="evidence" value="ECO:0007669"/>
    <property type="project" value="UniProtKB-UniRule"/>
</dbReference>
<evidence type="ECO:0000256" key="4">
    <source>
        <dbReference type="ARBA" id="ARBA00022741"/>
    </source>
</evidence>
<keyword evidence="2 13" id="KW-0963">Cytoplasm</keyword>
<evidence type="ECO:0000313" key="15">
    <source>
        <dbReference type="EMBL" id="KAF2404475.1"/>
    </source>
</evidence>
<keyword evidence="3 13" id="KW-0479">Metal-binding</keyword>
<keyword evidence="13" id="KW-0539">Nucleus</keyword>
<dbReference type="Pfam" id="PF01725">
    <property type="entry name" value="Ham1p_like"/>
    <property type="match status" value="1"/>
</dbReference>
<feature type="binding site" evidence="13">
    <location>
        <begin position="10"/>
        <end position="15"/>
    </location>
    <ligand>
        <name>ITP</name>
        <dbReference type="ChEBI" id="CHEBI:61402"/>
    </ligand>
</feature>
<dbReference type="GO" id="GO:0036222">
    <property type="term" value="F:XTP diphosphatase activity"/>
    <property type="evidence" value="ECO:0007669"/>
    <property type="project" value="UniProtKB-UniRule"/>
</dbReference>
<sequence length="185" mass="20526">MAPRHLNFITGNANKLSEARAILGDMIELRTQNIDLPELQGTIEEISLDKCRRAADTVGGPVLVEDTCLSFNAMGELPGPYIKWFLKALGPDNLHKMLAGFDDKSAQAICTFAYCEGPGHEPIIFQGRTDGQIVASRGPTVFGWDSCFEYEGQTYAEMPKEEKNKISHRGKALEKLKTWLVEHAD</sequence>
<dbReference type="Gene3D" id="3.90.950.10">
    <property type="match status" value="1"/>
</dbReference>
<gene>
    <name evidence="15" type="ORF">EJ06DRAFT_535676</name>
</gene>
<dbReference type="GO" id="GO:0036220">
    <property type="term" value="F:ITP diphosphatase activity"/>
    <property type="evidence" value="ECO:0007669"/>
    <property type="project" value="UniProtKB-UniRule"/>
</dbReference>
<comment type="function">
    <text evidence="13">Pyrophosphatase that hydrolyzes non-canonical purine nucleotides such as inosine triphosphate (ITP), deoxyinosine triphosphate (dITP) or xanthosine 5'-triphosphate (XTP) to their respective monophosphate derivatives. The enzyme does not distinguish between the deoxy- and ribose forms. Probably excludes non-canonical purines from RNA and DNA precursor pools, thus preventing their incorporation into RNA and DNA and avoiding chromosomal lesions.</text>
</comment>
<dbReference type="GO" id="GO:0005737">
    <property type="term" value="C:cytoplasm"/>
    <property type="evidence" value="ECO:0007669"/>
    <property type="project" value="UniProtKB-SubCell"/>
</dbReference>
<keyword evidence="6 13" id="KW-0460">Magnesium</keyword>
<dbReference type="NCBIfam" id="TIGR00042">
    <property type="entry name" value="RdgB/HAM1 family non-canonical purine NTP pyrophosphatase"/>
    <property type="match status" value="1"/>
</dbReference>
<dbReference type="GO" id="GO:0046872">
    <property type="term" value="F:metal ion binding"/>
    <property type="evidence" value="ECO:0007669"/>
    <property type="project" value="UniProtKB-KW"/>
</dbReference>
<evidence type="ECO:0000256" key="9">
    <source>
        <dbReference type="ARBA" id="ARBA00054940"/>
    </source>
</evidence>
<evidence type="ECO:0000256" key="6">
    <source>
        <dbReference type="ARBA" id="ARBA00022842"/>
    </source>
</evidence>
<dbReference type="GO" id="GO:0000166">
    <property type="term" value="F:nucleotide binding"/>
    <property type="evidence" value="ECO:0007669"/>
    <property type="project" value="UniProtKB-KW"/>
</dbReference>
<protein>
    <recommendedName>
        <fullName evidence="13">Inosine triphosphate pyrophosphatase</fullName>
        <shortName evidence="13">ITPase</shortName>
        <shortName evidence="13">Inosine triphosphatase</shortName>
        <ecNumber evidence="13">3.6.1.66</ecNumber>
    </recommendedName>
    <alternativeName>
        <fullName evidence="13">Non-canonical purine NTP pyrophosphatase</fullName>
    </alternativeName>
    <alternativeName>
        <fullName evidence="13">Non-standard purine NTP pyrophosphatase</fullName>
    </alternativeName>
    <alternativeName>
        <fullName evidence="13">Nucleoside-triphosphate diphosphatase</fullName>
    </alternativeName>
    <alternativeName>
        <fullName evidence="13">Nucleoside-triphosphate pyrophosphatase</fullName>
        <shortName evidence="13">NTPase</shortName>
    </alternativeName>
    <alternativeName>
        <fullName evidence="13">XTP/dITP diphosphatase</fullName>
    </alternativeName>
</protein>
<keyword evidence="7 13" id="KW-0546">Nucleotide metabolism</keyword>
<evidence type="ECO:0000256" key="10">
    <source>
        <dbReference type="ARBA" id="ARBA00093218"/>
    </source>
</evidence>